<dbReference type="PATRIC" id="fig|1702214.3.peg.370"/>
<keyword evidence="4" id="KW-1185">Reference proteome</keyword>
<keyword evidence="1" id="KW-0812">Transmembrane</keyword>
<feature type="transmembrane region" description="Helical" evidence="1">
    <location>
        <begin position="81"/>
        <end position="99"/>
    </location>
</feature>
<gene>
    <name evidence="2" type="ORF">AL399_05725</name>
    <name evidence="3" type="ORF">AL399_05790</name>
</gene>
<organism evidence="2 4">
    <name type="scientific">Candidatus [Bacteroides] periocalifornicus</name>
    <dbReference type="NCBI Taxonomy" id="1702214"/>
    <lineage>
        <taxon>Bacteria</taxon>
        <taxon>Pseudomonadati</taxon>
        <taxon>Bacteroidota</taxon>
    </lineage>
</organism>
<keyword evidence="1" id="KW-1133">Transmembrane helix</keyword>
<sequence>MSEATIKRILRIALWVLMGVSVIFAAVFVAQIYDTNNRELQMNATEPILIWTYVLLAIAAVAAIIFPLIQVVRNPRNALKLLVSVGALGLVILISYLLASGDPIKVATANSNPDFSNRTVLLTTDTGIIATYIMLGIAILLLAYTGVKSMIGNK</sequence>
<comment type="caution">
    <text evidence="2">The sequence shown here is derived from an EMBL/GenBank/DDBJ whole genome shotgun (WGS) entry which is preliminary data.</text>
</comment>
<dbReference type="EMBL" id="LIIK01000024">
    <property type="protein sequence ID" value="KQM08716.1"/>
    <property type="molecule type" value="Genomic_DNA"/>
</dbReference>
<proteinExistence type="predicted"/>
<evidence type="ECO:0000313" key="4">
    <source>
        <dbReference type="Proteomes" id="UP000054172"/>
    </source>
</evidence>
<name>A0A0Q4B7C7_9BACT</name>
<evidence type="ECO:0000313" key="2">
    <source>
        <dbReference type="EMBL" id="KQM08716.1"/>
    </source>
</evidence>
<dbReference type="STRING" id="1702214.AL399_05725"/>
<reference evidence="2 4" key="1">
    <citation type="submission" date="2015-08" db="EMBL/GenBank/DDBJ databases">
        <title>Candidatus Bacteriodes Periocalifornicus.</title>
        <authorList>
            <person name="McLean J.S."/>
            <person name="Kelley S."/>
        </authorList>
    </citation>
    <scope>NUCLEOTIDE SEQUENCE [LARGE SCALE GENOMIC DNA]</scope>
    <source>
        <strain evidence="2">12B</strain>
    </source>
</reference>
<keyword evidence="1" id="KW-0472">Membrane</keyword>
<dbReference type="AlphaFoldDB" id="A0A0Q4B7C7"/>
<dbReference type="Proteomes" id="UP000054172">
    <property type="component" value="Unassembled WGS sequence"/>
</dbReference>
<protein>
    <submittedName>
        <fullName evidence="2">Uncharacterized protein</fullName>
    </submittedName>
</protein>
<accession>A0A0Q4B7C7</accession>
<evidence type="ECO:0000313" key="3">
    <source>
        <dbReference type="EMBL" id="KQM08727.1"/>
    </source>
</evidence>
<feature type="transmembrane region" description="Helical" evidence="1">
    <location>
        <begin position="119"/>
        <end position="144"/>
    </location>
</feature>
<feature type="transmembrane region" description="Helical" evidence="1">
    <location>
        <begin position="48"/>
        <end position="69"/>
    </location>
</feature>
<feature type="transmembrane region" description="Helical" evidence="1">
    <location>
        <begin position="12"/>
        <end position="33"/>
    </location>
</feature>
<dbReference type="EMBL" id="LIIK01000024">
    <property type="protein sequence ID" value="KQM08727.1"/>
    <property type="molecule type" value="Genomic_DNA"/>
</dbReference>
<evidence type="ECO:0000256" key="1">
    <source>
        <dbReference type="SAM" id="Phobius"/>
    </source>
</evidence>